<feature type="domain" description="Insertion element IS402-like" evidence="1">
    <location>
        <begin position="7"/>
        <end position="76"/>
    </location>
</feature>
<gene>
    <name evidence="2" type="ORF">EDC90_1003204</name>
</gene>
<evidence type="ECO:0000259" key="1">
    <source>
        <dbReference type="Pfam" id="PF13340"/>
    </source>
</evidence>
<dbReference type="AlphaFoldDB" id="A0A4R3P4M0"/>
<sequence>MARLLMGDAEWAFFEQFIVAIRGRGGRPASNHRQVLDGIFWIARTGAQWRDLPEEFGKWSSVYRQFRRWTLAGLWELRHDNQDEIPRQSG</sequence>
<dbReference type="PANTHER" id="PTHR46637">
    <property type="entry name" value="TIS1421-TRANSPOSASE PROTEIN A"/>
    <property type="match status" value="1"/>
</dbReference>
<dbReference type="EMBL" id="SMAR01000003">
    <property type="protein sequence ID" value="TCT43193.1"/>
    <property type="molecule type" value="Genomic_DNA"/>
</dbReference>
<name>A0A4R3P4M0_9HYPH</name>
<evidence type="ECO:0000313" key="2">
    <source>
        <dbReference type="EMBL" id="TCT43193.1"/>
    </source>
</evidence>
<protein>
    <submittedName>
        <fullName evidence="2">Putative transposase of IS4/5 family DUF4096</fullName>
    </submittedName>
</protein>
<dbReference type="PANTHER" id="PTHR46637:SF1">
    <property type="entry name" value="BLL5188 PROTEIN"/>
    <property type="match status" value="1"/>
</dbReference>
<dbReference type="InterPro" id="IPR052909">
    <property type="entry name" value="Transposase_6_like"/>
</dbReference>
<dbReference type="Proteomes" id="UP000295097">
    <property type="component" value="Unassembled WGS sequence"/>
</dbReference>
<comment type="caution">
    <text evidence="2">The sequence shown here is derived from an EMBL/GenBank/DDBJ whole genome shotgun (WGS) entry which is preliminary data.</text>
</comment>
<accession>A0A4R3P4M0</accession>
<dbReference type="InterPro" id="IPR025161">
    <property type="entry name" value="IS402-like_dom"/>
</dbReference>
<proteinExistence type="predicted"/>
<evidence type="ECO:0000313" key="3">
    <source>
        <dbReference type="Proteomes" id="UP000295097"/>
    </source>
</evidence>
<keyword evidence="3" id="KW-1185">Reference proteome</keyword>
<reference evidence="2 3" key="1">
    <citation type="submission" date="2019-03" db="EMBL/GenBank/DDBJ databases">
        <title>Freshwater and sediment microbial communities from various areas in North America, analyzing microbe dynamics in response to fracking.</title>
        <authorList>
            <person name="Lamendella R."/>
        </authorList>
    </citation>
    <scope>NUCLEOTIDE SEQUENCE [LARGE SCALE GENOMIC DNA]</scope>
    <source>
        <strain evidence="2 3">175.2</strain>
    </source>
</reference>
<organism evidence="2 3">
    <name type="scientific">Martelella mediterranea</name>
    <dbReference type="NCBI Taxonomy" id="293089"/>
    <lineage>
        <taxon>Bacteria</taxon>
        <taxon>Pseudomonadati</taxon>
        <taxon>Pseudomonadota</taxon>
        <taxon>Alphaproteobacteria</taxon>
        <taxon>Hyphomicrobiales</taxon>
        <taxon>Aurantimonadaceae</taxon>
        <taxon>Martelella</taxon>
    </lineage>
</organism>
<dbReference type="Pfam" id="PF13340">
    <property type="entry name" value="DUF4096"/>
    <property type="match status" value="1"/>
</dbReference>